<feature type="transmembrane region" description="Helical" evidence="2">
    <location>
        <begin position="177"/>
        <end position="197"/>
    </location>
</feature>
<feature type="transmembrane region" description="Helical" evidence="2">
    <location>
        <begin position="523"/>
        <end position="544"/>
    </location>
</feature>
<evidence type="ECO:0000313" key="4">
    <source>
        <dbReference type="Proteomes" id="UP000799324"/>
    </source>
</evidence>
<dbReference type="Pfam" id="PF06772">
    <property type="entry name" value="LtrA"/>
    <property type="match status" value="1"/>
</dbReference>
<dbReference type="PANTHER" id="PTHR42101">
    <property type="entry name" value="CHROMOSOME 16, WHOLE GENOME SHOTGUN SEQUENCE"/>
    <property type="match status" value="1"/>
</dbReference>
<keyword evidence="2" id="KW-0812">Transmembrane</keyword>
<dbReference type="OrthoDB" id="3177213at2759"/>
<gene>
    <name evidence="3" type="ORF">K491DRAFT_723245</name>
</gene>
<evidence type="ECO:0000256" key="1">
    <source>
        <dbReference type="SAM" id="MobiDB-lite"/>
    </source>
</evidence>
<sequence>MGHEGHPHHEEKPLSFFASPLLSHSANQGHAYAPAETHHSHTPSIHSSNDLEHQKTADTTHVPFQNTDCDLHDSPSFHRHAEATTAELFYDLFFVANLTTFTSVLEINDKNSLTAYIGFFSLLWLTWYQVSLYDVRFSSDSVFERAAKAIHFGVMVGFAVIGPQWKPGQELPDYDIYRAFGLILMVSRFTLFAQYAVTLYYTRQYKKTIVPILAIMGSTLVAAILYGALTPVFPKDKTALDQYGEPYFLSQKSEAYIAWYVIGLSETLVTVCVSCIWRVISFKGTHMVQRMSLLTLIILGEGIIVICKSISKIVKNEFLWTAAVVGQVIAAVLIIYFLYMLYFDRMQEEHFGSIKQQIWSFGHFPLHTVLVLVLQGVSLLIIWTQAVSALNYLATDIYSVADHMGNLSYANGSDLAYDLNYTLYANVYWYIPKGVDVSTEEDQVYSLMFDISDSYDYVLADQSNETAIDDLYNDVNEVFALSVKSLFDTFSVSLPKDKSKKKEDKALDVDVLFAKYVGVFDLVFQYVFISGGLALILITVMGFLSLPGSKRKPSEYARLGINGACGLGLTLISLLKYNANLEGNFLASTGMIPTLMAVYFLCVLANHVRIPGRNKAH</sequence>
<name>A0A6A6SIS7_9PLEO</name>
<dbReference type="InterPro" id="IPR010640">
    <property type="entry name" value="Low_temperature_requirement_A"/>
</dbReference>
<feature type="region of interest" description="Disordered" evidence="1">
    <location>
        <begin position="28"/>
        <end position="55"/>
    </location>
</feature>
<keyword evidence="4" id="KW-1185">Reference proteome</keyword>
<feature type="transmembrane region" description="Helical" evidence="2">
    <location>
        <begin position="292"/>
        <end position="314"/>
    </location>
</feature>
<evidence type="ECO:0000313" key="3">
    <source>
        <dbReference type="EMBL" id="KAF2647659.1"/>
    </source>
</evidence>
<dbReference type="AlphaFoldDB" id="A0A6A6SIS7"/>
<feature type="transmembrane region" description="Helical" evidence="2">
    <location>
        <begin position="113"/>
        <end position="135"/>
    </location>
</feature>
<feature type="transmembrane region" description="Helical" evidence="2">
    <location>
        <begin position="556"/>
        <end position="579"/>
    </location>
</feature>
<dbReference type="Proteomes" id="UP000799324">
    <property type="component" value="Unassembled WGS sequence"/>
</dbReference>
<proteinExistence type="predicted"/>
<feature type="transmembrane region" description="Helical" evidence="2">
    <location>
        <begin position="364"/>
        <end position="383"/>
    </location>
</feature>
<keyword evidence="2" id="KW-0472">Membrane</keyword>
<feature type="transmembrane region" description="Helical" evidence="2">
    <location>
        <begin position="88"/>
        <end position="107"/>
    </location>
</feature>
<feature type="transmembrane region" description="Helical" evidence="2">
    <location>
        <begin position="257"/>
        <end position="280"/>
    </location>
</feature>
<accession>A0A6A6SIS7</accession>
<organism evidence="3 4">
    <name type="scientific">Lophiostoma macrostomum CBS 122681</name>
    <dbReference type="NCBI Taxonomy" id="1314788"/>
    <lineage>
        <taxon>Eukaryota</taxon>
        <taxon>Fungi</taxon>
        <taxon>Dikarya</taxon>
        <taxon>Ascomycota</taxon>
        <taxon>Pezizomycotina</taxon>
        <taxon>Dothideomycetes</taxon>
        <taxon>Pleosporomycetidae</taxon>
        <taxon>Pleosporales</taxon>
        <taxon>Lophiostomataceae</taxon>
        <taxon>Lophiostoma</taxon>
    </lineage>
</organism>
<evidence type="ECO:0008006" key="5">
    <source>
        <dbReference type="Google" id="ProtNLM"/>
    </source>
</evidence>
<reference evidence="3" key="1">
    <citation type="journal article" date="2020" name="Stud. Mycol.">
        <title>101 Dothideomycetes genomes: a test case for predicting lifestyles and emergence of pathogens.</title>
        <authorList>
            <person name="Haridas S."/>
            <person name="Albert R."/>
            <person name="Binder M."/>
            <person name="Bloem J."/>
            <person name="Labutti K."/>
            <person name="Salamov A."/>
            <person name="Andreopoulos B."/>
            <person name="Baker S."/>
            <person name="Barry K."/>
            <person name="Bills G."/>
            <person name="Bluhm B."/>
            <person name="Cannon C."/>
            <person name="Castanera R."/>
            <person name="Culley D."/>
            <person name="Daum C."/>
            <person name="Ezra D."/>
            <person name="Gonzalez J."/>
            <person name="Henrissat B."/>
            <person name="Kuo A."/>
            <person name="Liang C."/>
            <person name="Lipzen A."/>
            <person name="Lutzoni F."/>
            <person name="Magnuson J."/>
            <person name="Mondo S."/>
            <person name="Nolan M."/>
            <person name="Ohm R."/>
            <person name="Pangilinan J."/>
            <person name="Park H.-J."/>
            <person name="Ramirez L."/>
            <person name="Alfaro M."/>
            <person name="Sun H."/>
            <person name="Tritt A."/>
            <person name="Yoshinaga Y."/>
            <person name="Zwiers L.-H."/>
            <person name="Turgeon B."/>
            <person name="Goodwin S."/>
            <person name="Spatafora J."/>
            <person name="Crous P."/>
            <person name="Grigoriev I."/>
        </authorList>
    </citation>
    <scope>NUCLEOTIDE SEQUENCE</scope>
    <source>
        <strain evidence="3">CBS 122681</strain>
    </source>
</reference>
<dbReference type="PANTHER" id="PTHR42101:SF1">
    <property type="entry name" value="LOW TEMPERATURE REQUIREMENT A"/>
    <property type="match status" value="1"/>
</dbReference>
<feature type="transmembrane region" description="Helical" evidence="2">
    <location>
        <begin position="585"/>
        <end position="605"/>
    </location>
</feature>
<feature type="transmembrane region" description="Helical" evidence="2">
    <location>
        <begin position="320"/>
        <end position="343"/>
    </location>
</feature>
<keyword evidence="2" id="KW-1133">Transmembrane helix</keyword>
<feature type="transmembrane region" description="Helical" evidence="2">
    <location>
        <begin position="209"/>
        <end position="229"/>
    </location>
</feature>
<evidence type="ECO:0000256" key="2">
    <source>
        <dbReference type="SAM" id="Phobius"/>
    </source>
</evidence>
<dbReference type="EMBL" id="MU004594">
    <property type="protein sequence ID" value="KAF2647659.1"/>
    <property type="molecule type" value="Genomic_DNA"/>
</dbReference>
<protein>
    <recommendedName>
        <fullName evidence="5">Low temperature requirement A</fullName>
    </recommendedName>
</protein>